<dbReference type="PANTHER" id="PTHR46033:SF8">
    <property type="entry name" value="PROTEIN MAINTENANCE OF MERISTEMS-LIKE"/>
    <property type="match status" value="1"/>
</dbReference>
<reference evidence="1 2" key="1">
    <citation type="submission" date="2024-01" db="EMBL/GenBank/DDBJ databases">
        <title>A telomere-to-telomere, gap-free genome of sweet tea (Lithocarpus litseifolius).</title>
        <authorList>
            <person name="Zhou J."/>
        </authorList>
    </citation>
    <scope>NUCLEOTIDE SEQUENCE [LARGE SCALE GENOMIC DNA]</scope>
    <source>
        <strain evidence="1">Zhou-2022a</strain>
        <tissue evidence="1">Leaf</tissue>
    </source>
</reference>
<sequence>MGPPPLTYRPENHIPMVKSESGFEPIVGLLLERFASATFMQCLIERWWDTTHTLHIARREITVTLYNFYRMTDLSFEGAIINLDGVSGIQLGLGMLGRKYSTETICYFDFMSDYMLLPQRTTEKRIRMARAFLLHLLGAYLYPRHS</sequence>
<dbReference type="EMBL" id="JAZDWU010000001">
    <property type="protein sequence ID" value="KAL0016109.1"/>
    <property type="molecule type" value="Genomic_DNA"/>
</dbReference>
<proteinExistence type="predicted"/>
<dbReference type="InterPro" id="IPR044824">
    <property type="entry name" value="MAIN-like"/>
</dbReference>
<comment type="caution">
    <text evidence="1">The sequence shown here is derived from an EMBL/GenBank/DDBJ whole genome shotgun (WGS) entry which is preliminary data.</text>
</comment>
<name>A0AAW2E1D6_9ROSI</name>
<dbReference type="AlphaFoldDB" id="A0AAW2E1D6"/>
<dbReference type="GO" id="GO:0010073">
    <property type="term" value="P:meristem maintenance"/>
    <property type="evidence" value="ECO:0007669"/>
    <property type="project" value="InterPro"/>
</dbReference>
<gene>
    <name evidence="1" type="ORF">SO802_003178</name>
</gene>
<evidence type="ECO:0000313" key="2">
    <source>
        <dbReference type="Proteomes" id="UP001459277"/>
    </source>
</evidence>
<dbReference type="Proteomes" id="UP001459277">
    <property type="component" value="Unassembled WGS sequence"/>
</dbReference>
<evidence type="ECO:0000313" key="1">
    <source>
        <dbReference type="EMBL" id="KAL0016109.1"/>
    </source>
</evidence>
<keyword evidence="2" id="KW-1185">Reference proteome</keyword>
<accession>A0AAW2E1D6</accession>
<organism evidence="1 2">
    <name type="scientific">Lithocarpus litseifolius</name>
    <dbReference type="NCBI Taxonomy" id="425828"/>
    <lineage>
        <taxon>Eukaryota</taxon>
        <taxon>Viridiplantae</taxon>
        <taxon>Streptophyta</taxon>
        <taxon>Embryophyta</taxon>
        <taxon>Tracheophyta</taxon>
        <taxon>Spermatophyta</taxon>
        <taxon>Magnoliopsida</taxon>
        <taxon>eudicotyledons</taxon>
        <taxon>Gunneridae</taxon>
        <taxon>Pentapetalae</taxon>
        <taxon>rosids</taxon>
        <taxon>fabids</taxon>
        <taxon>Fagales</taxon>
        <taxon>Fagaceae</taxon>
        <taxon>Lithocarpus</taxon>
    </lineage>
</organism>
<protein>
    <submittedName>
        <fullName evidence="1">Uncharacterized protein</fullName>
    </submittedName>
</protein>
<dbReference type="PANTHER" id="PTHR46033">
    <property type="entry name" value="PROTEIN MAIN-LIKE 2"/>
    <property type="match status" value="1"/>
</dbReference>